<evidence type="ECO:0000313" key="3">
    <source>
        <dbReference type="Proteomes" id="UP000694920"/>
    </source>
</evidence>
<dbReference type="AlphaFoldDB" id="A0AAJ7BKV7"/>
<evidence type="ECO:0000259" key="2">
    <source>
        <dbReference type="PROSITE" id="PS00028"/>
    </source>
</evidence>
<dbReference type="PROSITE" id="PS00028">
    <property type="entry name" value="ZINC_FINGER_C2H2_1"/>
    <property type="match status" value="2"/>
</dbReference>
<keyword evidence="3" id="KW-1185">Reference proteome</keyword>
<dbReference type="GeneID" id="107264343"/>
<dbReference type="KEGG" id="ccin:107264343"/>
<feature type="compositionally biased region" description="Polar residues" evidence="1">
    <location>
        <begin position="154"/>
        <end position="174"/>
    </location>
</feature>
<reference evidence="4" key="1">
    <citation type="submission" date="2025-08" db="UniProtKB">
        <authorList>
            <consortium name="RefSeq"/>
        </authorList>
    </citation>
    <scope>IDENTIFICATION</scope>
</reference>
<gene>
    <name evidence="4" type="primary">LOC107264343</name>
</gene>
<proteinExistence type="predicted"/>
<organism evidence="3 4">
    <name type="scientific">Cephus cinctus</name>
    <name type="common">Wheat stem sawfly</name>
    <dbReference type="NCBI Taxonomy" id="211228"/>
    <lineage>
        <taxon>Eukaryota</taxon>
        <taxon>Metazoa</taxon>
        <taxon>Ecdysozoa</taxon>
        <taxon>Arthropoda</taxon>
        <taxon>Hexapoda</taxon>
        <taxon>Insecta</taxon>
        <taxon>Pterygota</taxon>
        <taxon>Neoptera</taxon>
        <taxon>Endopterygota</taxon>
        <taxon>Hymenoptera</taxon>
        <taxon>Cephoidea</taxon>
        <taxon>Cephidae</taxon>
        <taxon>Cephus</taxon>
    </lineage>
</organism>
<dbReference type="RefSeq" id="XP_015587984.1">
    <property type="nucleotide sequence ID" value="XM_015732498.2"/>
</dbReference>
<dbReference type="PANTHER" id="PTHR21354">
    <property type="entry name" value="ZINC FINGER PROTEIN 511"/>
    <property type="match status" value="1"/>
</dbReference>
<evidence type="ECO:0000256" key="1">
    <source>
        <dbReference type="SAM" id="MobiDB-lite"/>
    </source>
</evidence>
<dbReference type="InterPro" id="IPR039258">
    <property type="entry name" value="ZNF511"/>
</dbReference>
<feature type="domain" description="C2H2-type" evidence="2">
    <location>
        <begin position="6"/>
        <end position="29"/>
    </location>
</feature>
<feature type="domain" description="C2H2-type" evidence="2">
    <location>
        <begin position="70"/>
        <end position="93"/>
    </location>
</feature>
<accession>A0AAJ7BKV7</accession>
<evidence type="ECO:0000313" key="4">
    <source>
        <dbReference type="RefSeq" id="XP_015587984.1"/>
    </source>
</evidence>
<name>A0AAJ7BKV7_CEPCN</name>
<dbReference type="Proteomes" id="UP000694920">
    <property type="component" value="Unplaced"/>
</dbReference>
<protein>
    <submittedName>
        <fullName evidence="4">Zinc finger protein 511 isoform X1</fullName>
    </submittedName>
</protein>
<feature type="region of interest" description="Disordered" evidence="1">
    <location>
        <begin position="149"/>
        <end position="174"/>
    </location>
</feature>
<dbReference type="SMART" id="SM00355">
    <property type="entry name" value="ZnF_C2H2"/>
    <property type="match status" value="3"/>
</dbReference>
<sequence>MKQFPCNVPGCKAIFETLLDFEMHYNSMHRYVCTECKKSRPNARLLEIHIQENHDSFFKILAERQPMFQCYVSECELKFNNPCERKEHCITVHKFPKNFRYDETVHHKDKDPFKNHMEIDPPKETQQQKTKKIVHNLSKNQKCKTFTAIPKSSIPDNTNTVPANKQSDTPINSKSSLTFIPRQVQKSYSKLLTNNQNREKNVLETDNMMDLVESLPK</sequence>
<dbReference type="InterPro" id="IPR013087">
    <property type="entry name" value="Znf_C2H2_type"/>
</dbReference>
<dbReference type="PANTHER" id="PTHR21354:SF0">
    <property type="entry name" value="ZINC FINGER PROTEIN 511"/>
    <property type="match status" value="1"/>
</dbReference>